<reference evidence="2" key="2">
    <citation type="journal article" date="2021" name="PeerJ">
        <title>Extensive microbial diversity within the chicken gut microbiome revealed by metagenomics and culture.</title>
        <authorList>
            <person name="Gilroy R."/>
            <person name="Ravi A."/>
            <person name="Getino M."/>
            <person name="Pursley I."/>
            <person name="Horton D.L."/>
            <person name="Alikhan N.F."/>
            <person name="Baker D."/>
            <person name="Gharbi K."/>
            <person name="Hall N."/>
            <person name="Watson M."/>
            <person name="Adriaenssens E.M."/>
            <person name="Foster-Nyarko E."/>
            <person name="Jarju S."/>
            <person name="Secka A."/>
            <person name="Antonio M."/>
            <person name="Oren A."/>
            <person name="Chaudhuri R.R."/>
            <person name="La Ragione R."/>
            <person name="Hildebrand F."/>
            <person name="Pallen M.J."/>
        </authorList>
    </citation>
    <scope>NUCLEOTIDE SEQUENCE</scope>
    <source>
        <strain evidence="2">F6-4510</strain>
    </source>
</reference>
<gene>
    <name evidence="2" type="ORF">IAC55_05750</name>
</gene>
<comment type="caution">
    <text evidence="2">The sequence shown here is derived from an EMBL/GenBank/DDBJ whole genome shotgun (WGS) entry which is preliminary data.</text>
</comment>
<reference evidence="2" key="1">
    <citation type="submission" date="2020-10" db="EMBL/GenBank/DDBJ databases">
        <authorList>
            <person name="Gilroy R."/>
        </authorList>
    </citation>
    <scope>NUCLEOTIDE SEQUENCE</scope>
    <source>
        <strain evidence="2">F6-4510</strain>
    </source>
</reference>
<sequence length="98" mass="11042">MGEDRKVGSVTMGIYLVLGGLYMVLSNIFPKFVIWRIGIFAPIFLVILGIEVLYNAYVHKNDNIKFDVFSIILCFIIVVGTMGIWGFSNLVIGLYDFV</sequence>
<proteinExistence type="predicted"/>
<feature type="transmembrane region" description="Helical" evidence="1">
    <location>
        <begin position="66"/>
        <end position="88"/>
    </location>
</feature>
<dbReference type="Proteomes" id="UP000823611">
    <property type="component" value="Unassembled WGS sequence"/>
</dbReference>
<keyword evidence="1" id="KW-1133">Transmembrane helix</keyword>
<dbReference type="AlphaFoldDB" id="A0A9D9E0M0"/>
<accession>A0A9D9E0M0</accession>
<dbReference type="EMBL" id="JADIMX010000107">
    <property type="protein sequence ID" value="MBO8434804.1"/>
    <property type="molecule type" value="Genomic_DNA"/>
</dbReference>
<name>A0A9D9E0M0_9FIRM</name>
<feature type="transmembrane region" description="Helical" evidence="1">
    <location>
        <begin position="7"/>
        <end position="28"/>
    </location>
</feature>
<keyword evidence="1" id="KW-0812">Transmembrane</keyword>
<evidence type="ECO:0000313" key="2">
    <source>
        <dbReference type="EMBL" id="MBO8434804.1"/>
    </source>
</evidence>
<evidence type="ECO:0000256" key="1">
    <source>
        <dbReference type="SAM" id="Phobius"/>
    </source>
</evidence>
<keyword evidence="1" id="KW-0472">Membrane</keyword>
<evidence type="ECO:0000313" key="3">
    <source>
        <dbReference type="Proteomes" id="UP000823611"/>
    </source>
</evidence>
<feature type="transmembrane region" description="Helical" evidence="1">
    <location>
        <begin position="34"/>
        <end position="54"/>
    </location>
</feature>
<protein>
    <submittedName>
        <fullName evidence="2">Uncharacterized protein</fullName>
    </submittedName>
</protein>
<organism evidence="2 3">
    <name type="scientific">Candidatus Fimicola merdigallinarum</name>
    <dbReference type="NCBI Taxonomy" id="2840819"/>
    <lineage>
        <taxon>Bacteria</taxon>
        <taxon>Bacillati</taxon>
        <taxon>Bacillota</taxon>
        <taxon>Clostridia</taxon>
        <taxon>Lachnospirales</taxon>
        <taxon>Lachnospiraceae</taxon>
        <taxon>Lachnospiraceae incertae sedis</taxon>
        <taxon>Candidatus Fimicola</taxon>
    </lineage>
</organism>